<accession>A0A966FZP4</accession>
<dbReference type="Pfam" id="PF13304">
    <property type="entry name" value="AAA_21"/>
    <property type="match status" value="1"/>
</dbReference>
<comment type="caution">
    <text evidence="2">The sequence shown here is derived from an EMBL/GenBank/DDBJ whole genome shotgun (WGS) entry which is preliminary data.</text>
</comment>
<dbReference type="GO" id="GO:0016887">
    <property type="term" value="F:ATP hydrolysis activity"/>
    <property type="evidence" value="ECO:0007669"/>
    <property type="project" value="InterPro"/>
</dbReference>
<evidence type="ECO:0000259" key="1">
    <source>
        <dbReference type="Pfam" id="PF13304"/>
    </source>
</evidence>
<dbReference type="InterPro" id="IPR003959">
    <property type="entry name" value="ATPase_AAA_core"/>
</dbReference>
<protein>
    <submittedName>
        <fullName evidence="2">ATP-binding protein</fullName>
    </submittedName>
</protein>
<dbReference type="InterPro" id="IPR051396">
    <property type="entry name" value="Bact_Antivir_Def_Nuclease"/>
</dbReference>
<dbReference type="InterPro" id="IPR027417">
    <property type="entry name" value="P-loop_NTPase"/>
</dbReference>
<gene>
    <name evidence="2" type="ORF">GPJ16_09995</name>
</gene>
<evidence type="ECO:0000313" key="3">
    <source>
        <dbReference type="Proteomes" id="UP000799330"/>
    </source>
</evidence>
<dbReference type="Proteomes" id="UP000799330">
    <property type="component" value="Unassembled WGS sequence"/>
</dbReference>
<dbReference type="PANTHER" id="PTHR43581">
    <property type="entry name" value="ATP/GTP PHOSPHATASE"/>
    <property type="match status" value="1"/>
</dbReference>
<keyword evidence="2" id="KW-0547">Nucleotide-binding</keyword>
<dbReference type="EMBL" id="JAADAI010000108">
    <property type="protein sequence ID" value="NCS57256.1"/>
    <property type="molecule type" value="Genomic_DNA"/>
</dbReference>
<name>A0A966FZP4_MICAE</name>
<dbReference type="Gene3D" id="3.40.50.300">
    <property type="entry name" value="P-loop containing nucleotide triphosphate hydrolases"/>
    <property type="match status" value="1"/>
</dbReference>
<organism evidence="2 3">
    <name type="scientific">Microcystis aeruginosa G11-04</name>
    <dbReference type="NCBI Taxonomy" id="2685956"/>
    <lineage>
        <taxon>Bacteria</taxon>
        <taxon>Bacillati</taxon>
        <taxon>Cyanobacteriota</taxon>
        <taxon>Cyanophyceae</taxon>
        <taxon>Oscillatoriophycideae</taxon>
        <taxon>Chroococcales</taxon>
        <taxon>Microcystaceae</taxon>
        <taxon>Microcystis</taxon>
    </lineage>
</organism>
<dbReference type="SUPFAM" id="SSF52540">
    <property type="entry name" value="P-loop containing nucleoside triphosphate hydrolases"/>
    <property type="match status" value="1"/>
</dbReference>
<evidence type="ECO:0000313" key="2">
    <source>
        <dbReference type="EMBL" id="NCS57256.1"/>
    </source>
</evidence>
<dbReference type="GO" id="GO:0005524">
    <property type="term" value="F:ATP binding"/>
    <property type="evidence" value="ECO:0007669"/>
    <property type="project" value="UniProtKB-KW"/>
</dbReference>
<keyword evidence="2" id="KW-0067">ATP-binding</keyword>
<feature type="domain" description="ATPase AAA-type core" evidence="1">
    <location>
        <begin position="26"/>
        <end position="342"/>
    </location>
</feature>
<dbReference type="PANTHER" id="PTHR43581:SF4">
    <property type="entry name" value="ATP_GTP PHOSPHATASE"/>
    <property type="match status" value="1"/>
</dbReference>
<dbReference type="AlphaFoldDB" id="A0A966FZP4"/>
<sequence>MKLLRLSYQDLASGLSIDSCEFFPDLNLLVGISGAGKTSILKAISNLKRIANGESINGVKWDVEFLTTDHIRYHWLGEFEVKKARSPIKSDKDEVNSNDGENKVSIIRETLLKYQEVLIERNQEIIEFKHSKTPKLPSYLSTIELFNQEEDVFPVRQEFNKMIFNSLKFNSSYSAVDKILENDEYAEYNSLSELQSSQLRISDKLLITYQKYPNTFEIINRKFLDIFPQVEDLKIESSEPSKLGNLLVSLTPIGLLKISPRIQIKEKNSHVWILEPNISSGMIKSLMFLATIELSAAGSVILIDEFENSLGVNCLDTLTEDLLVNYRDLQFIITSHHPYIINNISAAYWKIVTRKGGVIQVHNAADFHISKTRQKAFIDLINVLEEFPQGIS</sequence>
<reference evidence="2" key="1">
    <citation type="journal article" date="2019" name="Mol. Ecol.">
        <title>Genome evolution and host-microbiome shifts correspond with intraspecific niche divergence within harmful algal bloom-forming Microcystis aeruginosa.</title>
        <authorList>
            <person name="Jackrel S.L."/>
            <person name="White J.D."/>
            <person name="Evans J.T."/>
            <person name="Buffin K."/>
            <person name="Hayden K."/>
            <person name="Sarnelle O."/>
            <person name="Denef V.J."/>
        </authorList>
    </citation>
    <scope>NUCLEOTIDE SEQUENCE</scope>
    <source>
        <strain evidence="2">G11-04</strain>
    </source>
</reference>
<proteinExistence type="predicted"/>